<keyword evidence="3" id="KW-1185">Reference proteome</keyword>
<dbReference type="Proteomes" id="UP000001953">
    <property type="component" value="Chromosome"/>
</dbReference>
<feature type="domain" description="Phage tail collar" evidence="1">
    <location>
        <begin position="7"/>
        <end position="63"/>
    </location>
</feature>
<reference evidence="2 3" key="1">
    <citation type="submission" date="2006-03" db="EMBL/GenBank/DDBJ databases">
        <title>Complete sequence of chromosome of Nitrobacter hamburgensis X14.</title>
        <authorList>
            <consortium name="US DOE Joint Genome Institute"/>
            <person name="Copeland A."/>
            <person name="Lucas S."/>
            <person name="Lapidus A."/>
            <person name="Barry K."/>
            <person name="Detter J.C."/>
            <person name="Glavina del Rio T."/>
            <person name="Hammon N."/>
            <person name="Israni S."/>
            <person name="Dalin E."/>
            <person name="Tice H."/>
            <person name="Pitluck S."/>
            <person name="Chain P."/>
            <person name="Malfatti S."/>
            <person name="Shin M."/>
            <person name="Vergez L."/>
            <person name="Schmutz J."/>
            <person name="Larimer F."/>
            <person name="Land M."/>
            <person name="Hauser L."/>
            <person name="Kyrpides N."/>
            <person name="Ivanova N."/>
            <person name="Ward B."/>
            <person name="Arp D."/>
            <person name="Klotz M."/>
            <person name="Stein L."/>
            <person name="O'Mullan G."/>
            <person name="Starkenburg S."/>
            <person name="Sayavedra L."/>
            <person name="Poret-Peterson A.T."/>
            <person name="Gentry M.E."/>
            <person name="Bruce D."/>
            <person name="Richardson P."/>
        </authorList>
    </citation>
    <scope>NUCLEOTIDE SEQUENCE [LARGE SCALE GENOMIC DNA]</scope>
    <source>
        <strain evidence="3">DSM 10229 / NCIMB 13809 / X14</strain>
    </source>
</reference>
<evidence type="ECO:0000313" key="2">
    <source>
        <dbReference type="EMBL" id="ABE61860.1"/>
    </source>
</evidence>
<dbReference type="STRING" id="323097.Nham_1012"/>
<sequence length="176" mass="17967">MSDMFVGQVLPVGFPFAPRGLAKCDGQILPIAQNQALFSLLGTVYGGNGTTTFALPDLRGRVPVGFGPSADPGWPISPYELGEKAGTGTVMLTIAQLPSHAHQCGGTTTTGDKGNPTNALYGANSAPIYGTAGTGEVTLSGGTIARVGGNLAHDNMQPFAAINFCIALTGIYPSRN</sequence>
<dbReference type="RefSeq" id="WP_011509556.1">
    <property type="nucleotide sequence ID" value="NC_007964.1"/>
</dbReference>
<dbReference type="HOGENOM" id="CLU_087872_0_0_5"/>
<dbReference type="AlphaFoldDB" id="Q1QPI7"/>
<protein>
    <submittedName>
        <fullName evidence="2">Phage Tail Collar</fullName>
    </submittedName>
</protein>
<dbReference type="InterPro" id="IPR011083">
    <property type="entry name" value="Phage_tail_collar_dom"/>
</dbReference>
<dbReference type="Pfam" id="PF07484">
    <property type="entry name" value="Collar"/>
    <property type="match status" value="1"/>
</dbReference>
<evidence type="ECO:0000259" key="1">
    <source>
        <dbReference type="Pfam" id="PF07484"/>
    </source>
</evidence>
<dbReference type="OrthoDB" id="9810174at2"/>
<accession>Q1QPI7</accession>
<organism evidence="2 3">
    <name type="scientific">Nitrobacter hamburgensis (strain DSM 10229 / NCIMB 13809 / X14)</name>
    <dbReference type="NCBI Taxonomy" id="323097"/>
    <lineage>
        <taxon>Bacteria</taxon>
        <taxon>Pseudomonadati</taxon>
        <taxon>Pseudomonadota</taxon>
        <taxon>Alphaproteobacteria</taxon>
        <taxon>Hyphomicrobiales</taxon>
        <taxon>Nitrobacteraceae</taxon>
        <taxon>Nitrobacter</taxon>
    </lineage>
</organism>
<dbReference type="SUPFAM" id="SSF88874">
    <property type="entry name" value="Receptor-binding domain of short tail fibre protein gp12"/>
    <property type="match status" value="1"/>
</dbReference>
<gene>
    <name evidence="2" type="ordered locus">Nham_1012</name>
</gene>
<dbReference type="EMBL" id="CP000319">
    <property type="protein sequence ID" value="ABE61860.1"/>
    <property type="molecule type" value="Genomic_DNA"/>
</dbReference>
<dbReference type="Gene3D" id="3.90.1340.10">
    <property type="entry name" value="Phage tail collar domain"/>
    <property type="match status" value="1"/>
</dbReference>
<dbReference type="KEGG" id="nha:Nham_1012"/>
<evidence type="ECO:0000313" key="3">
    <source>
        <dbReference type="Proteomes" id="UP000001953"/>
    </source>
</evidence>
<dbReference type="InterPro" id="IPR037053">
    <property type="entry name" value="Phage_tail_collar_dom_sf"/>
</dbReference>
<dbReference type="eggNOG" id="COG4675">
    <property type="taxonomic scope" value="Bacteria"/>
</dbReference>
<name>Q1QPI7_NITHX</name>
<proteinExistence type="predicted"/>